<organism evidence="5 6">
    <name type="scientific">Didymodactylos carnosus</name>
    <dbReference type="NCBI Taxonomy" id="1234261"/>
    <lineage>
        <taxon>Eukaryota</taxon>
        <taxon>Metazoa</taxon>
        <taxon>Spiralia</taxon>
        <taxon>Gnathifera</taxon>
        <taxon>Rotifera</taxon>
        <taxon>Eurotatoria</taxon>
        <taxon>Bdelloidea</taxon>
        <taxon>Philodinida</taxon>
        <taxon>Philodinidae</taxon>
        <taxon>Didymodactylos</taxon>
    </lineage>
</organism>
<dbReference type="InterPro" id="IPR035902">
    <property type="entry name" value="Nuc_phospho_transferase"/>
</dbReference>
<dbReference type="InterPro" id="IPR017872">
    <property type="entry name" value="Pyrmidine_PPase_CS"/>
</dbReference>
<dbReference type="PANTHER" id="PTHR10515">
    <property type="entry name" value="THYMIDINE PHOSPHORYLASE"/>
    <property type="match status" value="1"/>
</dbReference>
<evidence type="ECO:0000313" key="6">
    <source>
        <dbReference type="Proteomes" id="UP000682733"/>
    </source>
</evidence>
<dbReference type="AlphaFoldDB" id="A0A8S2H7G1"/>
<dbReference type="SUPFAM" id="SSF52418">
    <property type="entry name" value="Nucleoside phosphorylase/phosphoribosyltransferase catalytic domain"/>
    <property type="match status" value="1"/>
</dbReference>
<dbReference type="Gene3D" id="3.40.1030.10">
    <property type="entry name" value="Nucleoside phosphorylase/phosphoribosyltransferase catalytic domain"/>
    <property type="match status" value="1"/>
</dbReference>
<evidence type="ECO:0000259" key="3">
    <source>
        <dbReference type="Pfam" id="PF00591"/>
    </source>
</evidence>
<keyword evidence="1" id="KW-0328">Glycosyltransferase</keyword>
<dbReference type="EMBL" id="CAJNOK010001690">
    <property type="protein sequence ID" value="CAF0825165.1"/>
    <property type="molecule type" value="Genomic_DNA"/>
</dbReference>
<sequence>MSGRGLGFTGGTVDKLESITGFRSVLSREEFIEQVKKCGIAVIAQTPKIAIADGLMYALRDVTGTVDSIPLIASSVMSKKIAVGADAILLDIKVGEGAFMKSESQAQELGKSMKSIGELLGRKIEIQLSAMDEPLGATIGNAIEVKEAVQMLRDENTDPHFRQLVLSSAVILARMVDPNLTEKDA</sequence>
<name>A0A8S2H7G1_9BILA</name>
<reference evidence="5" key="1">
    <citation type="submission" date="2021-02" db="EMBL/GenBank/DDBJ databases">
        <authorList>
            <person name="Nowell W R."/>
        </authorList>
    </citation>
    <scope>NUCLEOTIDE SEQUENCE</scope>
</reference>
<comment type="caution">
    <text evidence="5">The sequence shown here is derived from an EMBL/GenBank/DDBJ whole genome shotgun (WGS) entry which is preliminary data.</text>
</comment>
<dbReference type="GO" id="GO:0005829">
    <property type="term" value="C:cytosol"/>
    <property type="evidence" value="ECO:0007669"/>
    <property type="project" value="TreeGrafter"/>
</dbReference>
<dbReference type="InterPro" id="IPR000312">
    <property type="entry name" value="Glycosyl_Trfase_fam3"/>
</dbReference>
<dbReference type="InterPro" id="IPR000053">
    <property type="entry name" value="Thymidine/pyrmidine_PPase"/>
</dbReference>
<protein>
    <recommendedName>
        <fullName evidence="3">Glycosyl transferase family 3 domain-containing protein</fullName>
    </recommendedName>
</protein>
<evidence type="ECO:0000256" key="1">
    <source>
        <dbReference type="ARBA" id="ARBA00022676"/>
    </source>
</evidence>
<dbReference type="EMBL" id="CAJOBA010001690">
    <property type="protein sequence ID" value="CAF3609608.1"/>
    <property type="molecule type" value="Genomic_DNA"/>
</dbReference>
<evidence type="ECO:0000313" key="4">
    <source>
        <dbReference type="EMBL" id="CAF0825165.1"/>
    </source>
</evidence>
<dbReference type="GO" id="GO:0009032">
    <property type="term" value="F:thymidine phosphorylase activity"/>
    <property type="evidence" value="ECO:0007669"/>
    <property type="project" value="TreeGrafter"/>
</dbReference>
<keyword evidence="2" id="KW-0808">Transferase</keyword>
<evidence type="ECO:0000313" key="5">
    <source>
        <dbReference type="EMBL" id="CAF3609608.1"/>
    </source>
</evidence>
<dbReference type="GO" id="GO:0006206">
    <property type="term" value="P:pyrimidine nucleobase metabolic process"/>
    <property type="evidence" value="ECO:0007669"/>
    <property type="project" value="InterPro"/>
</dbReference>
<dbReference type="Pfam" id="PF00591">
    <property type="entry name" value="Glycos_transf_3"/>
    <property type="match status" value="1"/>
</dbReference>
<dbReference type="PANTHER" id="PTHR10515:SF0">
    <property type="entry name" value="THYMIDINE PHOSPHORYLASE"/>
    <property type="match status" value="1"/>
</dbReference>
<dbReference type="Proteomes" id="UP000682733">
    <property type="component" value="Unassembled WGS sequence"/>
</dbReference>
<proteinExistence type="predicted"/>
<feature type="domain" description="Glycosyl transferase family 3" evidence="3">
    <location>
        <begin position="1"/>
        <end position="171"/>
    </location>
</feature>
<dbReference type="GO" id="GO:0004645">
    <property type="term" value="F:1,4-alpha-oligoglucan phosphorylase activity"/>
    <property type="evidence" value="ECO:0007669"/>
    <property type="project" value="InterPro"/>
</dbReference>
<evidence type="ECO:0000256" key="2">
    <source>
        <dbReference type="ARBA" id="ARBA00022679"/>
    </source>
</evidence>
<dbReference type="PROSITE" id="PS00647">
    <property type="entry name" value="THYMID_PHOSPHORYLASE"/>
    <property type="match status" value="1"/>
</dbReference>
<gene>
    <name evidence="4" type="ORF">OVA965_LOCUS5856</name>
    <name evidence="5" type="ORF">TMI583_LOCUS5853</name>
</gene>
<accession>A0A8S2H7G1</accession>
<dbReference type="Proteomes" id="UP000677228">
    <property type="component" value="Unassembled WGS sequence"/>
</dbReference>